<feature type="compositionally biased region" description="Low complexity" evidence="1">
    <location>
        <begin position="112"/>
        <end position="132"/>
    </location>
</feature>
<organism evidence="3 4">
    <name type="scientific">Perca flavescens</name>
    <name type="common">American yellow perch</name>
    <name type="synonym">Morone flavescens</name>
    <dbReference type="NCBI Taxonomy" id="8167"/>
    <lineage>
        <taxon>Eukaryota</taxon>
        <taxon>Metazoa</taxon>
        <taxon>Chordata</taxon>
        <taxon>Craniata</taxon>
        <taxon>Vertebrata</taxon>
        <taxon>Euteleostomi</taxon>
        <taxon>Actinopterygii</taxon>
        <taxon>Neopterygii</taxon>
        <taxon>Teleostei</taxon>
        <taxon>Neoteleostei</taxon>
        <taxon>Acanthomorphata</taxon>
        <taxon>Eupercaria</taxon>
        <taxon>Perciformes</taxon>
        <taxon>Percoidei</taxon>
        <taxon>Percidae</taxon>
        <taxon>Percinae</taxon>
        <taxon>Perca</taxon>
    </lineage>
</organism>
<dbReference type="AlphaFoldDB" id="A0A484CEU4"/>
<dbReference type="InterPro" id="IPR029273">
    <property type="entry name" value="Cdc42_effect-like"/>
</dbReference>
<evidence type="ECO:0000313" key="3">
    <source>
        <dbReference type="EMBL" id="TDH02600.1"/>
    </source>
</evidence>
<feature type="domain" description="Cdc42 effector-like" evidence="2">
    <location>
        <begin position="43"/>
        <end position="75"/>
    </location>
</feature>
<reference evidence="3 4" key="1">
    <citation type="submission" date="2019-01" db="EMBL/GenBank/DDBJ databases">
        <title>A chromosome-scale genome assembly of the yellow perch, Perca flavescens.</title>
        <authorList>
            <person name="Feron R."/>
            <person name="Morvezen R."/>
            <person name="Bestin A."/>
            <person name="Haffray P."/>
            <person name="Klopp C."/>
            <person name="Zahm M."/>
            <person name="Cabau C."/>
            <person name="Roques C."/>
            <person name="Donnadieu C."/>
            <person name="Bouchez O."/>
            <person name="Christie M."/>
            <person name="Larson W."/>
            <person name="Guiguen Y."/>
        </authorList>
    </citation>
    <scope>NUCLEOTIDE SEQUENCE [LARGE SCALE GENOMIC DNA]</scope>
    <source>
        <strain evidence="3">YP-PL-M2</strain>
        <tissue evidence="3">Blood</tissue>
    </source>
</reference>
<dbReference type="STRING" id="8167.A0A484CEU4"/>
<sequence>MMSSILELLYKQSTVWICHSARLSRIDRQFYDGDVQKGSLPDSGGFTLTRSDSLMSFTVDLGPSLMTEVLSLIDNPSCLQASNHSQAAGEEEEGEDHSSLTETPVQSPELTSPNPSMSSRSFSSNMNNRGGSCSVDWAEQEEGGSLRTPDVHWVSSESGAGDGGRTVPEGG</sequence>
<feature type="region of interest" description="Disordered" evidence="1">
    <location>
        <begin position="81"/>
        <end position="171"/>
    </location>
</feature>
<accession>A0A484CEU4</accession>
<evidence type="ECO:0000313" key="4">
    <source>
        <dbReference type="Proteomes" id="UP000295070"/>
    </source>
</evidence>
<dbReference type="EMBL" id="SCKG01000015">
    <property type="protein sequence ID" value="TDH02600.1"/>
    <property type="molecule type" value="Genomic_DNA"/>
</dbReference>
<gene>
    <name evidence="3" type="ORF">EPR50_G00154490</name>
</gene>
<feature type="compositionally biased region" description="Polar residues" evidence="1">
    <location>
        <begin position="100"/>
        <end position="111"/>
    </location>
</feature>
<keyword evidence="4" id="KW-1185">Reference proteome</keyword>
<evidence type="ECO:0000256" key="1">
    <source>
        <dbReference type="SAM" id="MobiDB-lite"/>
    </source>
</evidence>
<proteinExistence type="predicted"/>
<evidence type="ECO:0000259" key="2">
    <source>
        <dbReference type="Pfam" id="PF14957"/>
    </source>
</evidence>
<name>A0A484CEU4_PERFV</name>
<comment type="caution">
    <text evidence="3">The sequence shown here is derived from an EMBL/GenBank/DDBJ whole genome shotgun (WGS) entry which is preliminary data.</text>
</comment>
<protein>
    <recommendedName>
        <fullName evidence="2">Cdc42 effector-like domain-containing protein</fullName>
    </recommendedName>
</protein>
<dbReference type="Proteomes" id="UP000295070">
    <property type="component" value="Chromosome 15"/>
</dbReference>
<feature type="compositionally biased region" description="Gly residues" evidence="1">
    <location>
        <begin position="160"/>
        <end position="171"/>
    </location>
</feature>
<dbReference type="Pfam" id="PF14957">
    <property type="entry name" value="BORG_CEP"/>
    <property type="match status" value="1"/>
</dbReference>